<sequence>MEPLSQSPGSEPVSRSIPLLAFYVTSSDESAAFDDPLLLTGTVGEIVKQNHSQVKHEYVVPETVL</sequence>
<name>A0A098DCZ9_GIBZE</name>
<gene>
    <name evidence="1" type="ORF">FGRAMPH1_01T10063</name>
</gene>
<evidence type="ECO:0000313" key="3">
    <source>
        <dbReference type="Proteomes" id="UP000070720"/>
    </source>
</evidence>
<dbReference type="Proteomes" id="UP000070720">
    <property type="component" value="Chromosome 2"/>
</dbReference>
<accession>A0A0E0S009</accession>
<reference evidence="2 3" key="2">
    <citation type="journal article" date="2010" name="Nature">
        <title>Comparative genomics reveals mobile pathogenicity chromosomes in Fusarium.</title>
        <authorList>
            <person name="Ma L.J."/>
            <person name="van der Does H.C."/>
            <person name="Borkovich K.A."/>
            <person name="Coleman J.J."/>
            <person name="Daboussi M.J."/>
            <person name="Di Pietro A."/>
            <person name="Dufresne M."/>
            <person name="Freitag M."/>
            <person name="Grabherr M."/>
            <person name="Henrissat B."/>
            <person name="Houterman P.M."/>
            <person name="Kang S."/>
            <person name="Shim W.B."/>
            <person name="Woloshuk C."/>
            <person name="Xie X."/>
            <person name="Xu J.R."/>
            <person name="Antoniw J."/>
            <person name="Baker S.E."/>
            <person name="Bluhm B.H."/>
            <person name="Breakspear A."/>
            <person name="Brown D.W."/>
            <person name="Butchko R.A."/>
            <person name="Chapman S."/>
            <person name="Coulson R."/>
            <person name="Coutinho P.M."/>
            <person name="Danchin E.G."/>
            <person name="Diener A."/>
            <person name="Gale L.R."/>
            <person name="Gardiner D.M."/>
            <person name="Goff S."/>
            <person name="Hammond-Kosack K.E."/>
            <person name="Hilburn K."/>
            <person name="Hua-Van A."/>
            <person name="Jonkers W."/>
            <person name="Kazan K."/>
            <person name="Kodira C.D."/>
            <person name="Koehrsen M."/>
            <person name="Kumar L."/>
            <person name="Lee Y.H."/>
            <person name="Li L."/>
            <person name="Manners J.M."/>
            <person name="Miranda-Saavedra D."/>
            <person name="Mukherjee M."/>
            <person name="Park G."/>
            <person name="Park J."/>
            <person name="Park S.Y."/>
            <person name="Proctor R.H."/>
            <person name="Regev A."/>
            <person name="Ruiz-Roldan M.C."/>
            <person name="Sain D."/>
            <person name="Sakthikumar S."/>
            <person name="Sykes S."/>
            <person name="Schwartz D.C."/>
            <person name="Turgeon B.G."/>
            <person name="Wapinski I."/>
            <person name="Yoder O."/>
            <person name="Young S."/>
            <person name="Zeng Q."/>
            <person name="Zhou S."/>
            <person name="Galagan J."/>
            <person name="Cuomo C.A."/>
            <person name="Kistler H.C."/>
            <person name="Rep M."/>
        </authorList>
    </citation>
    <scope>GENOME REANNOTATION</scope>
    <source>
        <strain evidence="3">ATCC MYA-4620 / CBS 123657 / FGSC 9075 / NRRL 31084 / PH-1</strain>
        <strain evidence="2">PH-1 / ATCC MYA-4620 / FGSC 9075 / NRRL 31084</strain>
    </source>
</reference>
<reference evidence="1 3" key="3">
    <citation type="journal article" date="2015" name="BMC Genomics">
        <title>The completed genome sequence of the pathogenic ascomycete fungus Fusarium graminearum.</title>
        <authorList>
            <person name="King R."/>
            <person name="Urban M."/>
            <person name="Hammond-Kosack M.C."/>
            <person name="Hassani-Pak K."/>
            <person name="Hammond-Kosack K.E."/>
        </authorList>
    </citation>
    <scope>NUCLEOTIDE SEQUENCE [LARGE SCALE GENOMIC DNA]</scope>
    <source>
        <strain evidence="3">ATCC MYA-4620 / CBS 123657 / FGSC 9075 / NRRL 31084 / PH-1</strain>
        <strain evidence="1">PH-1</strain>
    </source>
</reference>
<dbReference type="InParanoid" id="A0A098DCZ9"/>
<evidence type="ECO:0000313" key="2">
    <source>
        <dbReference type="EnsemblFungi" id="CEF76834"/>
    </source>
</evidence>
<organism evidence="1 3">
    <name type="scientific">Gibberella zeae (strain ATCC MYA-4620 / CBS 123657 / FGSC 9075 / NRRL 31084 / PH-1)</name>
    <name type="common">Wheat head blight fungus</name>
    <name type="synonym">Fusarium graminearum</name>
    <dbReference type="NCBI Taxonomy" id="229533"/>
    <lineage>
        <taxon>Eukaryota</taxon>
        <taxon>Fungi</taxon>
        <taxon>Dikarya</taxon>
        <taxon>Ascomycota</taxon>
        <taxon>Pezizomycotina</taxon>
        <taxon>Sordariomycetes</taxon>
        <taxon>Hypocreomycetidae</taxon>
        <taxon>Hypocreales</taxon>
        <taxon>Nectriaceae</taxon>
        <taxon>Fusarium</taxon>
    </lineage>
</organism>
<proteinExistence type="predicted"/>
<accession>A0A098DCZ9</accession>
<dbReference type="EMBL" id="HG970333">
    <property type="protein sequence ID" value="CEF76834.1"/>
    <property type="molecule type" value="Genomic_DNA"/>
</dbReference>
<reference evidence="2 3" key="1">
    <citation type="journal article" date="2007" name="Science">
        <title>The Fusarium graminearum genome reveals a link between localized polymorphism and pathogen specialization.</title>
        <authorList>
            <person name="Cuomo C.A."/>
            <person name="Gueldener U."/>
            <person name="Xu J.-R."/>
            <person name="Trail F."/>
            <person name="Turgeon B.G."/>
            <person name="Di Pietro A."/>
            <person name="Walton J.D."/>
            <person name="Ma L.-J."/>
            <person name="Baker S.E."/>
            <person name="Rep M."/>
            <person name="Adam G."/>
            <person name="Antoniw J."/>
            <person name="Baldwin T."/>
            <person name="Calvo S.E."/>
            <person name="Chang Y.-L."/>
            <person name="DeCaprio D."/>
            <person name="Gale L.R."/>
            <person name="Gnerre S."/>
            <person name="Goswami R.S."/>
            <person name="Hammond-Kosack K."/>
            <person name="Harris L.J."/>
            <person name="Hilburn K."/>
            <person name="Kennell J.C."/>
            <person name="Kroken S."/>
            <person name="Magnuson J.K."/>
            <person name="Mannhaupt G."/>
            <person name="Mauceli E.W."/>
            <person name="Mewes H.-W."/>
            <person name="Mitterbauer R."/>
            <person name="Muehlbauer G."/>
            <person name="Muensterkoetter M."/>
            <person name="Nelson D."/>
            <person name="O'Donnell K."/>
            <person name="Ouellet T."/>
            <person name="Qi W."/>
            <person name="Quesneville H."/>
            <person name="Roncero M.I.G."/>
            <person name="Seong K.-Y."/>
            <person name="Tetko I.V."/>
            <person name="Urban M."/>
            <person name="Waalwijk C."/>
            <person name="Ward T.J."/>
            <person name="Yao J."/>
            <person name="Birren B.W."/>
            <person name="Kistler H.C."/>
        </authorList>
    </citation>
    <scope>NUCLEOTIDE SEQUENCE [LARGE SCALE GENOMIC DNA]</scope>
    <source>
        <strain evidence="3">ATCC MYA-4620 / CBS 123657 / FGSC 9075 / NRRL 31084 / PH-1</strain>
        <strain evidence="2">PH-1 / ATCC MYA-4620 / FGSC 9075 / NRRL 31084</strain>
    </source>
</reference>
<dbReference type="EnsemblFungi" id="CEF76834">
    <property type="protein sequence ID" value="CEF76834"/>
    <property type="gene ID" value="FGRRES_15489"/>
</dbReference>
<protein>
    <submittedName>
        <fullName evidence="1">Chromosome 2, complete genome</fullName>
    </submittedName>
</protein>
<evidence type="ECO:0000313" key="1">
    <source>
        <dbReference type="EMBL" id="CEF76834.1"/>
    </source>
</evidence>
<reference evidence="2" key="4">
    <citation type="submission" date="2017-01" db="UniProtKB">
        <authorList>
            <consortium name="EnsemblFungi"/>
        </authorList>
    </citation>
    <scope>IDENTIFICATION</scope>
    <source>
        <strain evidence="2">PH-1 / ATCC MYA-4620 / FGSC 9075 / NRRL 31084</strain>
    </source>
</reference>
<keyword evidence="3" id="KW-1185">Reference proteome</keyword>
<dbReference type="AlphaFoldDB" id="A0A098DCZ9"/>
<dbReference type="VEuPathDB" id="FungiDB:FGRAMPH1_01G10063"/>